<evidence type="ECO:0000256" key="15">
    <source>
        <dbReference type="SAM" id="MobiDB-lite"/>
    </source>
</evidence>
<dbReference type="InterPro" id="IPR012337">
    <property type="entry name" value="RNaseH-like_sf"/>
</dbReference>
<dbReference type="OrthoDB" id="1432093at2759"/>
<feature type="domain" description="R3H" evidence="16">
    <location>
        <begin position="164"/>
        <end position="233"/>
    </location>
</feature>
<organism evidence="17 18">
    <name type="scientific">Brassicogethes aeneus</name>
    <name type="common">Rape pollen beetle</name>
    <name type="synonym">Meligethes aeneus</name>
    <dbReference type="NCBI Taxonomy" id="1431903"/>
    <lineage>
        <taxon>Eukaryota</taxon>
        <taxon>Metazoa</taxon>
        <taxon>Ecdysozoa</taxon>
        <taxon>Arthropoda</taxon>
        <taxon>Hexapoda</taxon>
        <taxon>Insecta</taxon>
        <taxon>Pterygota</taxon>
        <taxon>Neoptera</taxon>
        <taxon>Endopterygota</taxon>
        <taxon>Coleoptera</taxon>
        <taxon>Polyphaga</taxon>
        <taxon>Cucujiformia</taxon>
        <taxon>Nitidulidae</taxon>
        <taxon>Meligethinae</taxon>
        <taxon>Brassicogethes</taxon>
    </lineage>
</organism>
<keyword evidence="10" id="KW-0378">Hydrolase</keyword>
<dbReference type="GO" id="GO:0046872">
    <property type="term" value="F:metal ion binding"/>
    <property type="evidence" value="ECO:0007669"/>
    <property type="project" value="UniProtKB-KW"/>
</dbReference>
<feature type="region of interest" description="Disordered" evidence="15">
    <location>
        <begin position="514"/>
        <end position="567"/>
    </location>
</feature>
<dbReference type="Proteomes" id="UP001154078">
    <property type="component" value="Chromosome 9"/>
</dbReference>
<dbReference type="Gene3D" id="3.30.420.10">
    <property type="entry name" value="Ribonuclease H-like superfamily/Ribonuclease H"/>
    <property type="match status" value="1"/>
</dbReference>
<keyword evidence="9" id="KW-0479">Metal-binding</keyword>
<dbReference type="GO" id="GO:0000289">
    <property type="term" value="P:nuclear-transcribed mRNA poly(A) tail shortening"/>
    <property type="evidence" value="ECO:0007669"/>
    <property type="project" value="TreeGrafter"/>
</dbReference>
<dbReference type="Gene3D" id="3.30.70.330">
    <property type="match status" value="1"/>
</dbReference>
<comment type="similarity">
    <text evidence="4">Belongs to the CAF1 family.</text>
</comment>
<dbReference type="InterPro" id="IPR036867">
    <property type="entry name" value="R3H_dom_sf"/>
</dbReference>
<dbReference type="Gene3D" id="3.30.1370.50">
    <property type="entry name" value="R3H-like domain"/>
    <property type="match status" value="1"/>
</dbReference>
<evidence type="ECO:0000313" key="18">
    <source>
        <dbReference type="Proteomes" id="UP001154078"/>
    </source>
</evidence>
<comment type="catalytic activity">
    <reaction evidence="1">
        <text>Exonucleolytic cleavage of poly(A) to 5'-AMP.</text>
        <dbReference type="EC" id="3.1.13.4"/>
    </reaction>
</comment>
<evidence type="ECO:0000256" key="11">
    <source>
        <dbReference type="ARBA" id="ARBA00022839"/>
    </source>
</evidence>
<evidence type="ECO:0000256" key="14">
    <source>
        <dbReference type="ARBA" id="ARBA00031923"/>
    </source>
</evidence>
<dbReference type="SUPFAM" id="SSF54928">
    <property type="entry name" value="RNA-binding domain, RBD"/>
    <property type="match status" value="1"/>
</dbReference>
<evidence type="ECO:0000259" key="16">
    <source>
        <dbReference type="PROSITE" id="PS51061"/>
    </source>
</evidence>
<evidence type="ECO:0000313" key="17">
    <source>
        <dbReference type="EMBL" id="CAH0564741.1"/>
    </source>
</evidence>
<proteinExistence type="inferred from homology"/>
<evidence type="ECO:0000256" key="6">
    <source>
        <dbReference type="ARBA" id="ARBA00015918"/>
    </source>
</evidence>
<dbReference type="InterPro" id="IPR035979">
    <property type="entry name" value="RBD_domain_sf"/>
</dbReference>
<dbReference type="GO" id="GO:0003723">
    <property type="term" value="F:RNA binding"/>
    <property type="evidence" value="ECO:0007669"/>
    <property type="project" value="UniProtKB-KW"/>
</dbReference>
<dbReference type="PANTHER" id="PTHR15092:SF44">
    <property type="entry name" value="POLY(A)-SPECIFIC RIBONUCLEASE PARN"/>
    <property type="match status" value="1"/>
</dbReference>
<evidence type="ECO:0000256" key="9">
    <source>
        <dbReference type="ARBA" id="ARBA00022723"/>
    </source>
</evidence>
<comment type="subcellular location">
    <subcellularLocation>
        <location evidence="3">Cytoplasm</location>
    </subcellularLocation>
    <subcellularLocation>
        <location evidence="2">Nucleus</location>
    </subcellularLocation>
</comment>
<dbReference type="GO" id="GO:1990432">
    <property type="term" value="P:siRNA 3'-end processing"/>
    <property type="evidence" value="ECO:0007669"/>
    <property type="project" value="TreeGrafter"/>
</dbReference>
<dbReference type="InterPro" id="IPR051181">
    <property type="entry name" value="CAF1_poly(A)_ribonucleases"/>
</dbReference>
<evidence type="ECO:0000256" key="4">
    <source>
        <dbReference type="ARBA" id="ARBA00008372"/>
    </source>
</evidence>
<evidence type="ECO:0000256" key="1">
    <source>
        <dbReference type="ARBA" id="ARBA00001663"/>
    </source>
</evidence>
<dbReference type="GO" id="GO:1990431">
    <property type="term" value="P:priRNA 3'-end processing"/>
    <property type="evidence" value="ECO:0007669"/>
    <property type="project" value="TreeGrafter"/>
</dbReference>
<evidence type="ECO:0000256" key="3">
    <source>
        <dbReference type="ARBA" id="ARBA00004496"/>
    </source>
</evidence>
<evidence type="ECO:0000256" key="8">
    <source>
        <dbReference type="ARBA" id="ARBA00022722"/>
    </source>
</evidence>
<keyword evidence="7" id="KW-0963">Cytoplasm</keyword>
<dbReference type="CDD" id="cd12428">
    <property type="entry name" value="RRM_PARN"/>
    <property type="match status" value="1"/>
</dbReference>
<evidence type="ECO:0000256" key="5">
    <source>
        <dbReference type="ARBA" id="ARBA00012161"/>
    </source>
</evidence>
<dbReference type="Pfam" id="PF04857">
    <property type="entry name" value="CAF1"/>
    <property type="match status" value="1"/>
</dbReference>
<dbReference type="Pfam" id="PF08675">
    <property type="entry name" value="RNA_bind"/>
    <property type="match status" value="1"/>
</dbReference>
<dbReference type="EC" id="3.1.13.4" evidence="5"/>
<dbReference type="PANTHER" id="PTHR15092">
    <property type="entry name" value="POLY A -SPECIFIC RIBONUCLEASE/TARGET OF EGR1, MEMBER 1"/>
    <property type="match status" value="1"/>
</dbReference>
<reference evidence="17" key="1">
    <citation type="submission" date="2021-12" db="EMBL/GenBank/DDBJ databases">
        <authorList>
            <person name="King R."/>
        </authorList>
    </citation>
    <scope>NUCLEOTIDE SEQUENCE</scope>
</reference>
<dbReference type="GO" id="GO:0005634">
    <property type="term" value="C:nucleus"/>
    <property type="evidence" value="ECO:0007669"/>
    <property type="project" value="UniProtKB-SubCell"/>
</dbReference>
<keyword evidence="18" id="KW-1185">Reference proteome</keyword>
<evidence type="ECO:0000256" key="13">
    <source>
        <dbReference type="ARBA" id="ARBA00023242"/>
    </source>
</evidence>
<dbReference type="GO" id="GO:0005737">
    <property type="term" value="C:cytoplasm"/>
    <property type="evidence" value="ECO:0007669"/>
    <property type="project" value="UniProtKB-SubCell"/>
</dbReference>
<dbReference type="FunFam" id="3.30.70.330:FF:000196">
    <property type="entry name" value="Poly(A)-specific ribonuclease PARN"/>
    <property type="match status" value="1"/>
</dbReference>
<dbReference type="SUPFAM" id="SSF82708">
    <property type="entry name" value="R3H domain"/>
    <property type="match status" value="1"/>
</dbReference>
<evidence type="ECO:0000256" key="10">
    <source>
        <dbReference type="ARBA" id="ARBA00022801"/>
    </source>
</evidence>
<dbReference type="AlphaFoldDB" id="A0A9P0FR17"/>
<gene>
    <name evidence="17" type="ORF">MELIAE_LOCUS13213</name>
</gene>
<keyword evidence="11" id="KW-0269">Exonuclease</keyword>
<protein>
    <recommendedName>
        <fullName evidence="6">Poly(A)-specific ribonuclease PARN</fullName>
        <ecNumber evidence="5">3.1.13.4</ecNumber>
    </recommendedName>
    <alternativeName>
        <fullName evidence="14">Polyadenylate-specific ribonuclease</fullName>
    </alternativeName>
</protein>
<accession>A0A9P0FR17</accession>
<dbReference type="GO" id="GO:0004535">
    <property type="term" value="F:poly(A)-specific ribonuclease activity"/>
    <property type="evidence" value="ECO:0007669"/>
    <property type="project" value="UniProtKB-EC"/>
</dbReference>
<evidence type="ECO:0000256" key="12">
    <source>
        <dbReference type="ARBA" id="ARBA00022884"/>
    </source>
</evidence>
<keyword evidence="8" id="KW-0540">Nuclease</keyword>
<dbReference type="EMBL" id="OV121140">
    <property type="protein sequence ID" value="CAH0564741.1"/>
    <property type="molecule type" value="Genomic_DNA"/>
</dbReference>
<dbReference type="InterPro" id="IPR012677">
    <property type="entry name" value="Nucleotide-bd_a/b_plait_sf"/>
</dbReference>
<dbReference type="SUPFAM" id="SSF53098">
    <property type="entry name" value="Ribonuclease H-like"/>
    <property type="match status" value="1"/>
</dbReference>
<dbReference type="InterPro" id="IPR001374">
    <property type="entry name" value="R3H_dom"/>
</dbReference>
<keyword evidence="13" id="KW-0539">Nucleus</keyword>
<evidence type="ECO:0000256" key="7">
    <source>
        <dbReference type="ARBA" id="ARBA00022490"/>
    </source>
</evidence>
<sequence>MDVTKSNFNEVLPKIKESIKNSSFMSIDCELTGLNVARNINAFDTPAEYYNKVRVNSRDFLVIQYGLSIFRYDSECDTFKHQSYNFYIFRKPYDKNIPDQRFLCQTSSIDFLITQGFDFNKLFKEGISYLNSVEEEKWKINLEEKRKNSAVLRLNPNRDSIPIPDNLENFINDVVKILDNFLESNDTEVQLPRCNAFARRLVYQTAAEKFGDRLNVETRQMDKDRVLFAYKMRTKEEEEEIERKKYEEALEAFDSYVGFSKVLKMVRESGKLIIGHNLCLDILHTIDKFITPLPEDYQEFKQLTSAIFPMIVDTKYMSSSEKIKDLIPSTVLKNVLDTVSATPFEMPAHEIEEGAESYQINDYKEHEAGYDAFITALSFASMWKYLGKLENKSPAETFGDHRLLNKVINRIFLMNLADNQYINLQGNDLNPSRDHVFHLTFPKEWKFHNITELFSPFGSVYISWIDETSAYVSLNKKEQSGVALNTLSQSDTYSIMTYRARRAMLESKTNVAPVTGQRRKMSENISDIAEKRQKVEDNTEHDDSKWETVTKKGKRKGKTFKESTWDQ</sequence>
<feature type="compositionally biased region" description="Basic and acidic residues" evidence="15">
    <location>
        <begin position="528"/>
        <end position="550"/>
    </location>
</feature>
<name>A0A9P0FR17_BRAAE</name>
<dbReference type="FunFam" id="3.30.420.10:FF:000035">
    <property type="entry name" value="Poly(A)-specific ribonuclease PARN"/>
    <property type="match status" value="1"/>
</dbReference>
<dbReference type="InterPro" id="IPR006941">
    <property type="entry name" value="RNase_CAF1"/>
</dbReference>
<dbReference type="PROSITE" id="PS51061">
    <property type="entry name" value="R3H"/>
    <property type="match status" value="1"/>
</dbReference>
<keyword evidence="12" id="KW-0694">RNA-binding</keyword>
<evidence type="ECO:0000256" key="2">
    <source>
        <dbReference type="ARBA" id="ARBA00004123"/>
    </source>
</evidence>
<dbReference type="InterPro" id="IPR036397">
    <property type="entry name" value="RNaseH_sf"/>
</dbReference>
<dbReference type="InterPro" id="IPR014789">
    <property type="entry name" value="PolyA-riboNase_RNA-binding"/>
</dbReference>